<dbReference type="Proteomes" id="UP001596388">
    <property type="component" value="Unassembled WGS sequence"/>
</dbReference>
<sequence length="112" mass="11859">MEIYTTVCKAVVVVIVPMTVDKSAGGDTASQGPTDRSEWTEFDRPSTAVVVAVAEATGRDSTELQVLNESIDGDALDALLTDSPKQVEVSFEYAGATVRLSSDGTLVVETFE</sequence>
<dbReference type="EMBL" id="JBHTAG010000004">
    <property type="protein sequence ID" value="MFC7098950.1"/>
    <property type="molecule type" value="Genomic_DNA"/>
</dbReference>
<dbReference type="GeneID" id="79271664"/>
<proteinExistence type="predicted"/>
<keyword evidence="4" id="KW-1185">Reference proteome</keyword>
<feature type="region of interest" description="Disordered" evidence="1">
    <location>
        <begin position="22"/>
        <end position="41"/>
    </location>
</feature>
<evidence type="ECO:0000313" key="3">
    <source>
        <dbReference type="EMBL" id="MFC7098950.1"/>
    </source>
</evidence>
<dbReference type="AlphaFoldDB" id="A0ABD5WZS8"/>
<protein>
    <submittedName>
        <fullName evidence="3">HalOD1 output domain-containing protein</fullName>
    </submittedName>
</protein>
<evidence type="ECO:0000256" key="1">
    <source>
        <dbReference type="SAM" id="MobiDB-lite"/>
    </source>
</evidence>
<gene>
    <name evidence="3" type="ORF">ACFQKD_16715</name>
</gene>
<feature type="domain" description="Halobacterial output" evidence="2">
    <location>
        <begin position="43"/>
        <end position="109"/>
    </location>
</feature>
<accession>A0ABD5WZS8</accession>
<dbReference type="Pfam" id="PF18545">
    <property type="entry name" value="HalOD1"/>
    <property type="match status" value="1"/>
</dbReference>
<dbReference type="InterPro" id="IPR040624">
    <property type="entry name" value="HalOD1"/>
</dbReference>
<name>A0ABD5WZS8_9EURY</name>
<evidence type="ECO:0000259" key="2">
    <source>
        <dbReference type="Pfam" id="PF18545"/>
    </source>
</evidence>
<comment type="caution">
    <text evidence="3">The sequence shown here is derived from an EMBL/GenBank/DDBJ whole genome shotgun (WGS) entry which is preliminary data.</text>
</comment>
<reference evidence="3 4" key="1">
    <citation type="journal article" date="2019" name="Int. J. Syst. Evol. Microbiol.">
        <title>The Global Catalogue of Microorganisms (GCM) 10K type strain sequencing project: providing services to taxonomists for standard genome sequencing and annotation.</title>
        <authorList>
            <consortium name="The Broad Institute Genomics Platform"/>
            <consortium name="The Broad Institute Genome Sequencing Center for Infectious Disease"/>
            <person name="Wu L."/>
            <person name="Ma J."/>
        </authorList>
    </citation>
    <scope>NUCLEOTIDE SEQUENCE [LARGE SCALE GENOMIC DNA]</scope>
    <source>
        <strain evidence="3 4">DT55</strain>
    </source>
</reference>
<dbReference type="RefSeq" id="WP_276239492.1">
    <property type="nucleotide sequence ID" value="NZ_CP119990.1"/>
</dbReference>
<organism evidence="3 4">
    <name type="scientific">Halobaculum marinum</name>
    <dbReference type="NCBI Taxonomy" id="3031996"/>
    <lineage>
        <taxon>Archaea</taxon>
        <taxon>Methanobacteriati</taxon>
        <taxon>Methanobacteriota</taxon>
        <taxon>Stenosarchaea group</taxon>
        <taxon>Halobacteria</taxon>
        <taxon>Halobacteriales</taxon>
        <taxon>Haloferacaceae</taxon>
        <taxon>Halobaculum</taxon>
    </lineage>
</organism>
<evidence type="ECO:0000313" key="4">
    <source>
        <dbReference type="Proteomes" id="UP001596388"/>
    </source>
</evidence>